<sequence>MLESMNMSGGAQANYFPNSGPGNKTLAAGDATHGYFGTVTTTDMFTASEVDSFLAGLTGTAYGPSDLVWHKFVLDGKFLFVPNRAFRSTTWNNIYNASLMYGVDGNGAYPPAAGGVNQLYQVSKKVGGRTFGFKVRTVKGGLTDPLSALSTADASEYNRLLMSLTTGKFGTMTIAQLDLNVYEETQTTYSANTNNNWVRFNTASAQTNKTAAYNWRPVLELTSTGESLVAAMNVAMRNTVLGEQAKSGYLGDLDVISAATQIVPTQPPVNSYPDTGVGSGFYATLVSASTVVSQSNNWSAARGTATYVTE</sequence>
<reference evidence="1 2" key="1">
    <citation type="journal article" date="2014" name="FEMS Microbiol. Lett.">
        <title>The genome of the Erwinia amylovora phage PhiEaH1 reveals greater diversity and broadens the applicability of phages for the treatment of fire blight.</title>
        <authorList>
            <person name="Meczker K."/>
            <person name="Domotor D."/>
            <person name="Vass J."/>
            <person name="Rakhely G."/>
            <person name="Schneider G."/>
            <person name="Kovacs T."/>
        </authorList>
    </citation>
    <scope>NUCLEOTIDE SEQUENCE [LARGE SCALE GENOMIC DNA]</scope>
</reference>
<proteinExistence type="predicted"/>
<dbReference type="OrthoDB" id="5503at10239"/>
<dbReference type="Proteomes" id="UP000204235">
    <property type="component" value="Segment"/>
</dbReference>
<dbReference type="KEGG" id="vg:18500981"/>
<protein>
    <submittedName>
        <fullName evidence="1">Putative virion structural protein</fullName>
    </submittedName>
</protein>
<organism evidence="1 2">
    <name type="scientific">Erwinia phage PhiEaH1</name>
    <dbReference type="NCBI Taxonomy" id="1401669"/>
    <lineage>
        <taxon>Viruses</taxon>
        <taxon>Duplodnaviria</taxon>
        <taxon>Heunggongvirae</taxon>
        <taxon>Uroviricota</taxon>
        <taxon>Caudoviricetes</taxon>
        <taxon>Chimalliviridae</taxon>
        <taxon>Iapetusvirus</taxon>
        <taxon>Iapetusvirus EaH1</taxon>
    </lineage>
</organism>
<evidence type="ECO:0000313" key="1">
    <source>
        <dbReference type="EMBL" id="AGX01804.1"/>
    </source>
</evidence>
<dbReference type="GeneID" id="18500981"/>
<name>W8D054_9CAUD</name>
<dbReference type="RefSeq" id="YP_009010135.1">
    <property type="nucleotide sequence ID" value="NC_023610.1"/>
</dbReference>
<evidence type="ECO:0000313" key="2">
    <source>
        <dbReference type="Proteomes" id="UP000204235"/>
    </source>
</evidence>
<keyword evidence="2" id="KW-1185">Reference proteome</keyword>
<dbReference type="EMBL" id="KF623294">
    <property type="protein sequence ID" value="AGX01804.1"/>
    <property type="molecule type" value="Genomic_DNA"/>
</dbReference>
<accession>W8D054</accession>